<dbReference type="RefSeq" id="WP_263051441.1">
    <property type="nucleotide sequence ID" value="NZ_CP106735.1"/>
</dbReference>
<evidence type="ECO:0008006" key="3">
    <source>
        <dbReference type="Google" id="ProtNLM"/>
    </source>
</evidence>
<reference evidence="1" key="1">
    <citation type="submission" date="2022-10" db="EMBL/GenBank/DDBJ databases">
        <title>Comparative genomics and taxonomic characterization of three novel marine species of genus Reichenbachiella exhibiting antioxidant and polysaccharide degradation activities.</title>
        <authorList>
            <person name="Muhammad N."/>
            <person name="Lee Y.-J."/>
            <person name="Ko J."/>
            <person name="Kim S.-G."/>
        </authorList>
    </citation>
    <scope>NUCLEOTIDE SEQUENCE</scope>
    <source>
        <strain evidence="1">Wsw4-B4</strain>
    </source>
</reference>
<evidence type="ECO:0000313" key="2">
    <source>
        <dbReference type="Proteomes" id="UP001062165"/>
    </source>
</evidence>
<dbReference type="EMBL" id="CP106735">
    <property type="protein sequence ID" value="UXX79710.1"/>
    <property type="molecule type" value="Genomic_DNA"/>
</dbReference>
<dbReference type="Gene3D" id="1.20.120.160">
    <property type="entry name" value="HPT domain"/>
    <property type="match status" value="1"/>
</dbReference>
<evidence type="ECO:0000313" key="1">
    <source>
        <dbReference type="EMBL" id="UXX79710.1"/>
    </source>
</evidence>
<gene>
    <name evidence="1" type="ORF">N7E81_01110</name>
</gene>
<dbReference type="InterPro" id="IPR036641">
    <property type="entry name" value="HPT_dom_sf"/>
</dbReference>
<name>A0ABY6D267_9BACT</name>
<sequence>MKYIQYKSELLDKTAQLVVLNQNGRFLDSCHTLEDLSDFEGTIFKKSHFLNSNKIQILDLQVGEVLNFFCVTDSFFSSDHICDYRIEKVAVEGQYHYHWFIQDHTQLYKEIIERELGEKGVVKENQDLRQTIRELEQEKIINQAIYNKLHHEIKTPIAGLKFLSKSISEHLEAETKKRYQLSCGIITSYLEHAVNQLTANELKETNTPFKIDQIIAAVEDTFLGETDVHLVFEKEFESSIVIGNKHKLYTGIVRLISIINESRPDGHVRVIFAYDTPTRSIRLTFKSNLLPDAQQRMAQKYLEVSGSFDLRAEKGALVITCPVEEIKMLKTSADKKSKSEVKEITKAHFPYLYQITNQDDEMVRDIIEGVLDVVPFELEKMMKQYEARDFDALARTSHKVKPNFENLEQKQFISKIFEIEEAAINKNDTYLNMNLELFVREASAKIEELKSIYT</sequence>
<protein>
    <recommendedName>
        <fullName evidence="3">His Kinase A (Phospho-acceptor) domain-containing protein</fullName>
    </recommendedName>
</protein>
<proteinExistence type="predicted"/>
<dbReference type="SUPFAM" id="SSF47226">
    <property type="entry name" value="Histidine-containing phosphotransfer domain, HPT domain"/>
    <property type="match status" value="1"/>
</dbReference>
<organism evidence="1 2">
    <name type="scientific">Reichenbachiella carrageenanivorans</name>
    <dbReference type="NCBI Taxonomy" id="2979869"/>
    <lineage>
        <taxon>Bacteria</taxon>
        <taxon>Pseudomonadati</taxon>
        <taxon>Bacteroidota</taxon>
        <taxon>Cytophagia</taxon>
        <taxon>Cytophagales</taxon>
        <taxon>Reichenbachiellaceae</taxon>
        <taxon>Reichenbachiella</taxon>
    </lineage>
</organism>
<keyword evidence="2" id="KW-1185">Reference proteome</keyword>
<dbReference type="Proteomes" id="UP001062165">
    <property type="component" value="Chromosome"/>
</dbReference>
<accession>A0ABY6D267</accession>